<dbReference type="PROSITE" id="PS51166">
    <property type="entry name" value="CBM20"/>
    <property type="match status" value="1"/>
</dbReference>
<name>A0AAE0LCT5_9CHLO</name>
<evidence type="ECO:0000313" key="4">
    <source>
        <dbReference type="Proteomes" id="UP001190700"/>
    </source>
</evidence>
<dbReference type="CDD" id="cd05467">
    <property type="entry name" value="CBM20"/>
    <property type="match status" value="1"/>
</dbReference>
<evidence type="ECO:0000259" key="2">
    <source>
        <dbReference type="PROSITE" id="PS51166"/>
    </source>
</evidence>
<comment type="caution">
    <text evidence="3">The sequence shown here is derived from an EMBL/GenBank/DDBJ whole genome shotgun (WGS) entry which is preliminary data.</text>
</comment>
<dbReference type="InterPro" id="IPR002044">
    <property type="entry name" value="CBM20"/>
</dbReference>
<dbReference type="PANTHER" id="PTHR15048">
    <property type="entry name" value="STARCH-BINDING DOMAIN-CONTAINING PROTEIN 1"/>
    <property type="match status" value="1"/>
</dbReference>
<dbReference type="GO" id="GO:2001070">
    <property type="term" value="F:starch binding"/>
    <property type="evidence" value="ECO:0007669"/>
    <property type="project" value="InterPro"/>
</dbReference>
<evidence type="ECO:0000256" key="1">
    <source>
        <dbReference type="SAM" id="MobiDB-lite"/>
    </source>
</evidence>
<protein>
    <recommendedName>
        <fullName evidence="2">CBM20 domain-containing protein</fullName>
    </recommendedName>
</protein>
<feature type="region of interest" description="Disordered" evidence="1">
    <location>
        <begin position="359"/>
        <end position="378"/>
    </location>
</feature>
<gene>
    <name evidence="3" type="ORF">CYMTET_11658</name>
</gene>
<reference evidence="3 4" key="1">
    <citation type="journal article" date="2015" name="Genome Biol. Evol.">
        <title>Comparative Genomics of a Bacterivorous Green Alga Reveals Evolutionary Causalities and Consequences of Phago-Mixotrophic Mode of Nutrition.</title>
        <authorList>
            <person name="Burns J.A."/>
            <person name="Paasch A."/>
            <person name="Narechania A."/>
            <person name="Kim E."/>
        </authorList>
    </citation>
    <scope>NUCLEOTIDE SEQUENCE [LARGE SCALE GENOMIC DNA]</scope>
    <source>
        <strain evidence="3 4">PLY_AMNH</strain>
    </source>
</reference>
<accession>A0AAE0LCT5</accession>
<dbReference type="Gene3D" id="2.60.40.10">
    <property type="entry name" value="Immunoglobulins"/>
    <property type="match status" value="1"/>
</dbReference>
<dbReference type="InterPro" id="IPR013784">
    <property type="entry name" value="Carb-bd-like_fold"/>
</dbReference>
<keyword evidence="4" id="KW-1185">Reference proteome</keyword>
<dbReference type="InterPro" id="IPR013783">
    <property type="entry name" value="Ig-like_fold"/>
</dbReference>
<dbReference type="Pfam" id="PF00686">
    <property type="entry name" value="CBM_20"/>
    <property type="match status" value="1"/>
</dbReference>
<organism evidence="3 4">
    <name type="scientific">Cymbomonas tetramitiformis</name>
    <dbReference type="NCBI Taxonomy" id="36881"/>
    <lineage>
        <taxon>Eukaryota</taxon>
        <taxon>Viridiplantae</taxon>
        <taxon>Chlorophyta</taxon>
        <taxon>Pyramimonadophyceae</taxon>
        <taxon>Pyramimonadales</taxon>
        <taxon>Pyramimonadaceae</taxon>
        <taxon>Cymbomonas</taxon>
    </lineage>
</organism>
<proteinExistence type="predicted"/>
<dbReference type="SUPFAM" id="SSF49452">
    <property type="entry name" value="Starch-binding domain-like"/>
    <property type="match status" value="1"/>
</dbReference>
<dbReference type="EMBL" id="LGRX02004372">
    <property type="protein sequence ID" value="KAK3280503.1"/>
    <property type="molecule type" value="Genomic_DNA"/>
</dbReference>
<dbReference type="AlphaFoldDB" id="A0AAE0LCT5"/>
<feature type="domain" description="CBM20" evidence="2">
    <location>
        <begin position="1"/>
        <end position="117"/>
    </location>
</feature>
<dbReference type="Proteomes" id="UP001190700">
    <property type="component" value="Unassembled WGS sequence"/>
</dbReference>
<evidence type="ECO:0000313" key="3">
    <source>
        <dbReference type="EMBL" id="KAK3280503.1"/>
    </source>
</evidence>
<dbReference type="SMART" id="SM01065">
    <property type="entry name" value="CBM_2"/>
    <property type="match status" value="1"/>
</dbReference>
<dbReference type="PANTHER" id="PTHR15048:SF0">
    <property type="entry name" value="STARCH-BINDING DOMAIN-CONTAINING PROTEIN 1"/>
    <property type="match status" value="1"/>
</dbReference>
<sequence>MDVSSVASGEVEYAKFSQCKISTEYKTVYGDSLMVVGSTESLGGWWPAYGLEMTWTEGHIWTCEIDVPFDEEVYFKFILKTRSGDLWWEPSSNRKIGQQLGHKLDIRGQFGVEDTQISVCDEKIASSSGSVEEPIVKKKAAFGDVEENVNQFYRAITKGLASSAYMESKMMEASDYFAKPQGDIVYRPSQGEAKDLDDAAGSSSDGTSAELNNLKNQINAEFVDLEAEPVSEVILPSYPSTPKSSNVPVEQVVPDVLPDIEEAKSTSTALAPVSGNPEVFVFLEKLAETLASQLTEIDPQKQLQRVKLQATATISNLRQVAESASEGLKSFQESANTVSQAVRNAKSREDINKVVISLLVQTKTPPPNRTLSDPDKKE</sequence>
<dbReference type="GO" id="GO:0016020">
    <property type="term" value="C:membrane"/>
    <property type="evidence" value="ECO:0007669"/>
    <property type="project" value="TreeGrafter"/>
</dbReference>